<dbReference type="Gene3D" id="2.40.30.10">
    <property type="entry name" value="Translation factors"/>
    <property type="match status" value="1"/>
</dbReference>
<evidence type="ECO:0000259" key="12">
    <source>
        <dbReference type="PROSITE" id="PS51384"/>
    </source>
</evidence>
<reference evidence="13" key="1">
    <citation type="journal article" date="2020" name="mSystems">
        <title>Genome- and Community-Level Interaction Insights into Carbon Utilization and Element Cycling Functions of Hydrothermarchaeota in Hydrothermal Sediment.</title>
        <authorList>
            <person name="Zhou Z."/>
            <person name="Liu Y."/>
            <person name="Xu W."/>
            <person name="Pan J."/>
            <person name="Luo Z.H."/>
            <person name="Li M."/>
        </authorList>
    </citation>
    <scope>NUCLEOTIDE SEQUENCE [LARGE SCALE GENOMIC DNA]</scope>
    <source>
        <strain evidence="13">HyVt-93</strain>
    </source>
</reference>
<dbReference type="InterPro" id="IPR037117">
    <property type="entry name" value="Dihydroorotate_DH_ele_sf"/>
</dbReference>
<feature type="binding site" evidence="11">
    <location>
        <position position="199"/>
    </location>
    <ligand>
        <name>[2Fe-2S] cluster</name>
        <dbReference type="ChEBI" id="CHEBI:190135"/>
    </ligand>
</feature>
<evidence type="ECO:0000256" key="10">
    <source>
        <dbReference type="ARBA" id="ARBA00034078"/>
    </source>
</evidence>
<feature type="domain" description="FAD-binding FR-type" evidence="12">
    <location>
        <begin position="1"/>
        <end position="94"/>
    </location>
</feature>
<evidence type="ECO:0000256" key="1">
    <source>
        <dbReference type="ARBA" id="ARBA00006422"/>
    </source>
</evidence>
<evidence type="ECO:0000256" key="2">
    <source>
        <dbReference type="ARBA" id="ARBA00022448"/>
    </source>
</evidence>
<dbReference type="Gene3D" id="3.40.50.80">
    <property type="entry name" value="Nucleotide-binding domain of ferredoxin-NADP reductase (FNR) module"/>
    <property type="match status" value="1"/>
</dbReference>
<accession>A0A7C5JYQ6</accession>
<feature type="binding site" evidence="11">
    <location>
        <position position="219"/>
    </location>
    <ligand>
        <name>[2Fe-2S] cluster</name>
        <dbReference type="ChEBI" id="CHEBI:190135"/>
    </ligand>
</feature>
<keyword evidence="3" id="KW-0285">Flavoprotein</keyword>
<dbReference type="InterPro" id="IPR050353">
    <property type="entry name" value="PyrK_electron_transfer"/>
</dbReference>
<protein>
    <submittedName>
        <fullName evidence="13">Dihydroorotate dehydrogenase</fullName>
    </submittedName>
</protein>
<keyword evidence="6" id="KW-0274">FAD</keyword>
<dbReference type="SUPFAM" id="SSF63380">
    <property type="entry name" value="Riboflavin synthase domain-like"/>
    <property type="match status" value="1"/>
</dbReference>
<evidence type="ECO:0000256" key="8">
    <source>
        <dbReference type="ARBA" id="ARBA00023004"/>
    </source>
</evidence>
<comment type="cofactor">
    <cofactor evidence="10">
        <name>[2Fe-2S] cluster</name>
        <dbReference type="ChEBI" id="CHEBI:190135"/>
    </cofactor>
</comment>
<keyword evidence="4 11" id="KW-0001">2Fe-2S</keyword>
<sequence length="235" mass="26864">MIEAELVEKRIVRDYGFFRFKLHEELEKPDAGQFVMLKALDEPILAKPFSIYSYKNKKLTLFIKRVGRLTGKVFSSPIGEVFYIRGPYGVPYIEKLNKEKKYILIGGGSGIAPLNFFSELYPELVYKKLYGFREKYIRELFEKEEQSNLVIEEESGKTVVDLLMEVYSEEFGILACGPTPMLKNLPSGSYVSLEAVMGCGVGTCKSCAIKTKEGIKMVCKDGPLFKKEEVQWEWI</sequence>
<dbReference type="Pfam" id="PF10418">
    <property type="entry name" value="DHODB_Fe-S_bind"/>
    <property type="match status" value="1"/>
</dbReference>
<feature type="binding site" evidence="11">
    <location>
        <position position="204"/>
    </location>
    <ligand>
        <name>[2Fe-2S] cluster</name>
        <dbReference type="ChEBI" id="CHEBI:190135"/>
    </ligand>
</feature>
<comment type="similarity">
    <text evidence="1">Belongs to the PyrK family.</text>
</comment>
<comment type="caution">
    <text evidence="13">The sequence shown here is derived from an EMBL/GenBank/DDBJ whole genome shotgun (WGS) entry which is preliminary data.</text>
</comment>
<dbReference type="Proteomes" id="UP000886217">
    <property type="component" value="Unassembled WGS sequence"/>
</dbReference>
<feature type="binding site" evidence="11">
    <location>
        <position position="207"/>
    </location>
    <ligand>
        <name>[2Fe-2S] cluster</name>
        <dbReference type="ChEBI" id="CHEBI:190135"/>
    </ligand>
</feature>
<evidence type="ECO:0000256" key="6">
    <source>
        <dbReference type="ARBA" id="ARBA00022827"/>
    </source>
</evidence>
<dbReference type="GO" id="GO:0006221">
    <property type="term" value="P:pyrimidine nucleotide biosynthetic process"/>
    <property type="evidence" value="ECO:0007669"/>
    <property type="project" value="InterPro"/>
</dbReference>
<dbReference type="InterPro" id="IPR039261">
    <property type="entry name" value="FNR_nucleotide-bd"/>
</dbReference>
<dbReference type="GO" id="GO:0051537">
    <property type="term" value="F:2 iron, 2 sulfur cluster binding"/>
    <property type="evidence" value="ECO:0007669"/>
    <property type="project" value="UniProtKB-KW"/>
</dbReference>
<evidence type="ECO:0000256" key="5">
    <source>
        <dbReference type="ARBA" id="ARBA00022723"/>
    </source>
</evidence>
<dbReference type="AlphaFoldDB" id="A0A7C5JYQ6"/>
<dbReference type="SUPFAM" id="SSF52343">
    <property type="entry name" value="Ferredoxin reductase-like, C-terminal NADP-linked domain"/>
    <property type="match status" value="1"/>
</dbReference>
<keyword evidence="7" id="KW-0249">Electron transport</keyword>
<keyword evidence="2" id="KW-0813">Transport</keyword>
<dbReference type="GO" id="GO:0016491">
    <property type="term" value="F:oxidoreductase activity"/>
    <property type="evidence" value="ECO:0007669"/>
    <property type="project" value="InterPro"/>
</dbReference>
<dbReference type="PANTHER" id="PTHR43513:SF3">
    <property type="entry name" value="DIHYDROOROTATE DEHYDROGENASE B (NAD(+)), ELECTRON TRANSFER SUBUNIT-RELATED"/>
    <property type="match status" value="1"/>
</dbReference>
<dbReference type="GO" id="GO:0050660">
    <property type="term" value="F:flavin adenine dinucleotide binding"/>
    <property type="evidence" value="ECO:0007669"/>
    <property type="project" value="InterPro"/>
</dbReference>
<organism evidence="13">
    <name type="scientific">Thermococcus litoralis</name>
    <dbReference type="NCBI Taxonomy" id="2265"/>
    <lineage>
        <taxon>Archaea</taxon>
        <taxon>Methanobacteriati</taxon>
        <taxon>Methanobacteriota</taxon>
        <taxon>Thermococci</taxon>
        <taxon>Thermococcales</taxon>
        <taxon>Thermococcaceae</taxon>
        <taxon>Thermococcus</taxon>
    </lineage>
</organism>
<dbReference type="GO" id="GO:0046872">
    <property type="term" value="F:metal ion binding"/>
    <property type="evidence" value="ECO:0007669"/>
    <property type="project" value="UniProtKB-KW"/>
</dbReference>
<proteinExistence type="inferred from homology"/>
<keyword evidence="9 11" id="KW-0411">Iron-sulfur</keyword>
<evidence type="ECO:0000256" key="4">
    <source>
        <dbReference type="ARBA" id="ARBA00022714"/>
    </source>
</evidence>
<dbReference type="EMBL" id="DRTU01000178">
    <property type="protein sequence ID" value="HHI00640.1"/>
    <property type="molecule type" value="Genomic_DNA"/>
</dbReference>
<name>A0A7C5JYQ6_THELI</name>
<dbReference type="InterPro" id="IPR017938">
    <property type="entry name" value="Riboflavin_synthase-like_b-brl"/>
</dbReference>
<dbReference type="PIRSF" id="PIRSF006816">
    <property type="entry name" value="Cyc3_hyd_g"/>
    <property type="match status" value="1"/>
</dbReference>
<evidence type="ECO:0000256" key="7">
    <source>
        <dbReference type="ARBA" id="ARBA00022982"/>
    </source>
</evidence>
<keyword evidence="5 11" id="KW-0479">Metal-binding</keyword>
<evidence type="ECO:0000313" key="13">
    <source>
        <dbReference type="EMBL" id="HHI00640.1"/>
    </source>
</evidence>
<gene>
    <name evidence="13" type="ORF">ENL40_04095</name>
</gene>
<dbReference type="PROSITE" id="PS51384">
    <property type="entry name" value="FAD_FR"/>
    <property type="match status" value="1"/>
</dbReference>
<evidence type="ECO:0000256" key="3">
    <source>
        <dbReference type="ARBA" id="ARBA00022630"/>
    </source>
</evidence>
<evidence type="ECO:0000256" key="11">
    <source>
        <dbReference type="PIRSR" id="PIRSR006816-2"/>
    </source>
</evidence>
<dbReference type="Gene3D" id="2.10.240.10">
    <property type="entry name" value="Dihydroorotate dehydrogenase, electron transfer subunit"/>
    <property type="match status" value="1"/>
</dbReference>
<dbReference type="PANTHER" id="PTHR43513">
    <property type="entry name" value="DIHYDROOROTATE DEHYDROGENASE B (NAD(+)), ELECTRON TRANSFER SUBUNIT"/>
    <property type="match status" value="1"/>
</dbReference>
<comment type="cofactor">
    <cofactor evidence="11">
        <name>[2Fe-2S] cluster</name>
        <dbReference type="ChEBI" id="CHEBI:190135"/>
    </cofactor>
    <text evidence="11">Binds 1 [2Fe-2S] cluster per subunit.</text>
</comment>
<evidence type="ECO:0000256" key="9">
    <source>
        <dbReference type="ARBA" id="ARBA00023014"/>
    </source>
</evidence>
<dbReference type="InterPro" id="IPR012165">
    <property type="entry name" value="Cyt_c3_hydrogenase_gsu"/>
</dbReference>
<dbReference type="InterPro" id="IPR017927">
    <property type="entry name" value="FAD-bd_FR_type"/>
</dbReference>
<dbReference type="InterPro" id="IPR019480">
    <property type="entry name" value="Dihydroorotate_DH_Fe-S-bd"/>
</dbReference>
<keyword evidence="8 11" id="KW-0408">Iron</keyword>